<feature type="compositionally biased region" description="Low complexity" evidence="1">
    <location>
        <begin position="56"/>
        <end position="68"/>
    </location>
</feature>
<protein>
    <submittedName>
        <fullName evidence="2">Uncharacterized protein</fullName>
    </submittedName>
</protein>
<dbReference type="EMBL" id="JAUKTV010000004">
    <property type="protein sequence ID" value="KAK0739500.1"/>
    <property type="molecule type" value="Genomic_DNA"/>
</dbReference>
<dbReference type="AlphaFoldDB" id="A0AA40BSH7"/>
<accession>A0AA40BSH7</accession>
<feature type="compositionally biased region" description="Basic and acidic residues" evidence="1">
    <location>
        <begin position="69"/>
        <end position="88"/>
    </location>
</feature>
<name>A0AA40BSH7_9PEZI</name>
<proteinExistence type="predicted"/>
<evidence type="ECO:0000313" key="3">
    <source>
        <dbReference type="Proteomes" id="UP001172159"/>
    </source>
</evidence>
<sequence length="183" mass="20766">MSGYRNFYHPHDEPMTRAEDFEEAHSPYTHVYHGHRMSSSSSSYHQPESSRKPSSSDKPSSSKNTSSYKGKEPASSRKSTDQDKAPDEYRVPLIVEVADHNPKWGKTVRSARAMLKDWGRGEKPLKPTEGYKKVVLEASRGDGSGYYYSSVEYETENNVDLVQGPQFGPVDYNHSVEATHRQY</sequence>
<feature type="compositionally biased region" description="Basic and acidic residues" evidence="1">
    <location>
        <begin position="9"/>
        <end position="25"/>
    </location>
</feature>
<feature type="region of interest" description="Disordered" evidence="1">
    <location>
        <begin position="1"/>
        <end position="88"/>
    </location>
</feature>
<reference evidence="2" key="1">
    <citation type="submission" date="2023-06" db="EMBL/GenBank/DDBJ databases">
        <title>Genome-scale phylogeny and comparative genomics of the fungal order Sordariales.</title>
        <authorList>
            <consortium name="Lawrence Berkeley National Laboratory"/>
            <person name="Hensen N."/>
            <person name="Bonometti L."/>
            <person name="Westerberg I."/>
            <person name="Brannstrom I.O."/>
            <person name="Guillou S."/>
            <person name="Cros-Aarteil S."/>
            <person name="Calhoun S."/>
            <person name="Haridas S."/>
            <person name="Kuo A."/>
            <person name="Mondo S."/>
            <person name="Pangilinan J."/>
            <person name="Riley R."/>
            <person name="Labutti K."/>
            <person name="Andreopoulos B."/>
            <person name="Lipzen A."/>
            <person name="Chen C."/>
            <person name="Yanf M."/>
            <person name="Daum C."/>
            <person name="Ng V."/>
            <person name="Clum A."/>
            <person name="Steindorff A."/>
            <person name="Ohm R."/>
            <person name="Martin F."/>
            <person name="Silar P."/>
            <person name="Natvig D."/>
            <person name="Lalanne C."/>
            <person name="Gautier V."/>
            <person name="Ament-Velasquez S.L."/>
            <person name="Kruys A."/>
            <person name="Hutchinson M.I."/>
            <person name="Powell A.J."/>
            <person name="Barry K."/>
            <person name="Miller A.N."/>
            <person name="Grigoriev I.V."/>
            <person name="Debuchy R."/>
            <person name="Gladieux P."/>
            <person name="Thoren M.H."/>
            <person name="Johannesson H."/>
        </authorList>
    </citation>
    <scope>NUCLEOTIDE SEQUENCE</scope>
    <source>
        <strain evidence="2">CBS 540.89</strain>
    </source>
</reference>
<keyword evidence="3" id="KW-1185">Reference proteome</keyword>
<gene>
    <name evidence="2" type="ORF">B0T21DRAFT_436391</name>
</gene>
<evidence type="ECO:0000313" key="2">
    <source>
        <dbReference type="EMBL" id="KAK0739500.1"/>
    </source>
</evidence>
<evidence type="ECO:0000256" key="1">
    <source>
        <dbReference type="SAM" id="MobiDB-lite"/>
    </source>
</evidence>
<dbReference type="Proteomes" id="UP001172159">
    <property type="component" value="Unassembled WGS sequence"/>
</dbReference>
<organism evidence="2 3">
    <name type="scientific">Apiosordaria backusii</name>
    <dbReference type="NCBI Taxonomy" id="314023"/>
    <lineage>
        <taxon>Eukaryota</taxon>
        <taxon>Fungi</taxon>
        <taxon>Dikarya</taxon>
        <taxon>Ascomycota</taxon>
        <taxon>Pezizomycotina</taxon>
        <taxon>Sordariomycetes</taxon>
        <taxon>Sordariomycetidae</taxon>
        <taxon>Sordariales</taxon>
        <taxon>Lasiosphaeriaceae</taxon>
        <taxon>Apiosordaria</taxon>
    </lineage>
</organism>
<comment type="caution">
    <text evidence="2">The sequence shown here is derived from an EMBL/GenBank/DDBJ whole genome shotgun (WGS) entry which is preliminary data.</text>
</comment>